<sequence>MNIAKSILNFALLACCVLFTGCNSDDDSPLTFYGDEYSVRVGVNEGIPFTGGTNDLSVKVANPYLLEASISQLKGLVVTGKAVGRTSIAVSDNGVTPPVNKTLKVNVVPMNLAFVVTDNQSGISIFNAGNGIFLAKEGSNYNFYVVERNSSLDKIHAKGTYSFSVESGRPYITMNFLDKGQSMSVKFSLDSTPLGLLSILQRYLDPETLKDFKNDNASSDGQYLMMSDVTASSKYIRAAFSPVYVLPPSVFGI</sequence>
<evidence type="ECO:0000259" key="2">
    <source>
        <dbReference type="Pfam" id="PF13629"/>
    </source>
</evidence>
<dbReference type="InterPro" id="IPR032789">
    <property type="entry name" value="T2SS-T3SS_pil_N"/>
</dbReference>
<dbReference type="PROSITE" id="PS51257">
    <property type="entry name" value="PROKAR_LIPOPROTEIN"/>
    <property type="match status" value="1"/>
</dbReference>
<dbReference type="Proteomes" id="UP000297031">
    <property type="component" value="Chromosome"/>
</dbReference>
<evidence type="ECO:0000256" key="1">
    <source>
        <dbReference type="SAM" id="SignalP"/>
    </source>
</evidence>
<feature type="chain" id="PRO_5044607078" description="Pilus formation protein N-terminal domain-containing protein" evidence="1">
    <location>
        <begin position="21"/>
        <end position="253"/>
    </location>
</feature>
<reference evidence="3 5" key="1">
    <citation type="submission" date="2019-02" db="EMBL/GenBank/DDBJ databases">
        <title>Isolation and identification of novel species under the genus Muribaculum.</title>
        <authorList>
            <person name="Miyake S."/>
            <person name="Ding Y."/>
            <person name="Low A."/>
            <person name="Soh M."/>
            <person name="Seedorf H."/>
        </authorList>
    </citation>
    <scope>NUCLEOTIDE SEQUENCE [LARGE SCALE GENOMIC DNA]</scope>
    <source>
        <strain evidence="3 5">TLL-A4</strain>
        <plasmid evidence="4">pTAA-4-1</plasmid>
        <plasmid evidence="5">ptaa-4-1</plasmid>
    </source>
</reference>
<dbReference type="EMBL" id="CP039394">
    <property type="protein sequence ID" value="QCD37220.1"/>
    <property type="molecule type" value="Genomic_DNA"/>
</dbReference>
<geneLocation type="plasmid" evidence="4">
    <name>pTAA-4-1</name>
</geneLocation>
<gene>
    <name evidence="3" type="ORF">E7746_09095</name>
    <name evidence="4" type="ORF">E7746_14880</name>
</gene>
<name>A0A4P7VLQ7_9BACT</name>
<keyword evidence="4" id="KW-0614">Plasmid</keyword>
<evidence type="ECO:0000313" key="4">
    <source>
        <dbReference type="EMBL" id="QCD37220.1"/>
    </source>
</evidence>
<accession>A0A4P7VLQ7</accession>
<dbReference type="EMBL" id="CP039393">
    <property type="protein sequence ID" value="QCD36026.1"/>
    <property type="molecule type" value="Genomic_DNA"/>
</dbReference>
<feature type="domain" description="Pilus formation protein N-terminal" evidence="2">
    <location>
        <begin position="57"/>
        <end position="105"/>
    </location>
</feature>
<organism evidence="3 5">
    <name type="scientific">Muribaculum gordoncarteri</name>
    <dbReference type="NCBI Taxonomy" id="2530390"/>
    <lineage>
        <taxon>Bacteria</taxon>
        <taxon>Pseudomonadati</taxon>
        <taxon>Bacteroidota</taxon>
        <taxon>Bacteroidia</taxon>
        <taxon>Bacteroidales</taxon>
        <taxon>Muribaculaceae</taxon>
        <taxon>Muribaculum</taxon>
    </lineage>
</organism>
<dbReference type="Proteomes" id="UP000297031">
    <property type="component" value="Plasmid pTAA-4-1"/>
</dbReference>
<proteinExistence type="predicted"/>
<dbReference type="RefSeq" id="WP_136410595.1">
    <property type="nucleotide sequence ID" value="NZ_CP039393.1"/>
</dbReference>
<keyword evidence="5" id="KW-1185">Reference proteome</keyword>
<dbReference type="AlphaFoldDB" id="A0A4P7VLQ7"/>
<protein>
    <recommendedName>
        <fullName evidence="2">Pilus formation protein N-terminal domain-containing protein</fullName>
    </recommendedName>
</protein>
<dbReference type="Pfam" id="PF13629">
    <property type="entry name" value="T2SS-T3SS_pil_N"/>
    <property type="match status" value="1"/>
</dbReference>
<dbReference type="KEGG" id="mgod:E7746_14880"/>
<feature type="signal peptide" evidence="1">
    <location>
        <begin position="1"/>
        <end position="20"/>
    </location>
</feature>
<evidence type="ECO:0000313" key="5">
    <source>
        <dbReference type="Proteomes" id="UP000297031"/>
    </source>
</evidence>
<dbReference type="OrthoDB" id="1036567at2"/>
<keyword evidence="1" id="KW-0732">Signal</keyword>
<evidence type="ECO:0000313" key="3">
    <source>
        <dbReference type="EMBL" id="QCD36026.1"/>
    </source>
</evidence>
<geneLocation type="plasmid" evidence="5">
    <name>ptaa-4-1</name>
</geneLocation>
<dbReference type="KEGG" id="mgod:E7746_09095"/>